<comment type="caution">
    <text evidence="1">The sequence shown here is derived from an EMBL/GenBank/DDBJ whole genome shotgun (WGS) entry which is preliminary data.</text>
</comment>
<sequence length="50" mass="5143">GRSCCGAAAVLTRGRPGVGRRVPINSASMAALRSIALHDLQRSHAFIGAL</sequence>
<accession>A0A4C1T2K0</accession>
<protein>
    <submittedName>
        <fullName evidence="1">Uncharacterized protein</fullName>
    </submittedName>
</protein>
<feature type="non-terminal residue" evidence="1">
    <location>
        <position position="1"/>
    </location>
</feature>
<dbReference type="Proteomes" id="UP000299102">
    <property type="component" value="Unassembled WGS sequence"/>
</dbReference>
<dbReference type="AlphaFoldDB" id="A0A4C1T2K0"/>
<keyword evidence="2" id="KW-1185">Reference proteome</keyword>
<dbReference type="EMBL" id="BGZK01004242">
    <property type="protein sequence ID" value="GBP07780.1"/>
    <property type="molecule type" value="Genomic_DNA"/>
</dbReference>
<evidence type="ECO:0000313" key="1">
    <source>
        <dbReference type="EMBL" id="GBP07780.1"/>
    </source>
</evidence>
<proteinExistence type="predicted"/>
<gene>
    <name evidence="1" type="ORF">EVAR_73190_1</name>
</gene>
<evidence type="ECO:0000313" key="2">
    <source>
        <dbReference type="Proteomes" id="UP000299102"/>
    </source>
</evidence>
<name>A0A4C1T2K0_EUMVA</name>
<organism evidence="1 2">
    <name type="scientific">Eumeta variegata</name>
    <name type="common">Bagworm moth</name>
    <name type="synonym">Eumeta japonica</name>
    <dbReference type="NCBI Taxonomy" id="151549"/>
    <lineage>
        <taxon>Eukaryota</taxon>
        <taxon>Metazoa</taxon>
        <taxon>Ecdysozoa</taxon>
        <taxon>Arthropoda</taxon>
        <taxon>Hexapoda</taxon>
        <taxon>Insecta</taxon>
        <taxon>Pterygota</taxon>
        <taxon>Neoptera</taxon>
        <taxon>Endopterygota</taxon>
        <taxon>Lepidoptera</taxon>
        <taxon>Glossata</taxon>
        <taxon>Ditrysia</taxon>
        <taxon>Tineoidea</taxon>
        <taxon>Psychidae</taxon>
        <taxon>Oiketicinae</taxon>
        <taxon>Eumeta</taxon>
    </lineage>
</organism>
<reference evidence="1 2" key="1">
    <citation type="journal article" date="2019" name="Commun. Biol.">
        <title>The bagworm genome reveals a unique fibroin gene that provides high tensile strength.</title>
        <authorList>
            <person name="Kono N."/>
            <person name="Nakamura H."/>
            <person name="Ohtoshi R."/>
            <person name="Tomita M."/>
            <person name="Numata K."/>
            <person name="Arakawa K."/>
        </authorList>
    </citation>
    <scope>NUCLEOTIDE SEQUENCE [LARGE SCALE GENOMIC DNA]</scope>
</reference>